<keyword evidence="1" id="KW-0472">Membrane</keyword>
<dbReference type="Pfam" id="PF03476">
    <property type="entry name" value="MOSC_N"/>
    <property type="match status" value="1"/>
</dbReference>
<dbReference type="STRING" id="1168221.R7Z2M0"/>
<dbReference type="PROSITE" id="PS51340">
    <property type="entry name" value="MOSC"/>
    <property type="match status" value="1"/>
</dbReference>
<dbReference type="eggNOG" id="KOG2362">
    <property type="taxonomic scope" value="Eukaryota"/>
</dbReference>
<dbReference type="OMA" id="VYTACRT"/>
<dbReference type="HOGENOM" id="CLU_028286_7_1_1"/>
<accession>R7Z2M0</accession>
<dbReference type="AlphaFoldDB" id="R7Z2M0"/>
<dbReference type="RefSeq" id="XP_007783591.1">
    <property type="nucleotide sequence ID" value="XM_007785401.1"/>
</dbReference>
<dbReference type="OrthoDB" id="17255at2759"/>
<feature type="transmembrane region" description="Helical" evidence="1">
    <location>
        <begin position="9"/>
        <end position="33"/>
    </location>
</feature>
<dbReference type="InterPro" id="IPR005302">
    <property type="entry name" value="MoCF_Sase_C"/>
</dbReference>
<dbReference type="Proteomes" id="UP000016924">
    <property type="component" value="Unassembled WGS sequence"/>
</dbReference>
<dbReference type="PANTHER" id="PTHR14237:SF23">
    <property type="entry name" value="MOSC DOMAIN PROTEIN (AFU_ORTHOLOGUE AFUA_7G05900)"/>
    <property type="match status" value="1"/>
</dbReference>
<sequence>MESLSRKDAIWEAATFFFTCLVFVVPLVVVFFLTPQISLGVQEKPPAGCRKLGLATSSNLDDQYEQRYRQSNTPDKGAGGSPIGKVKALFVYPIKSCYPVELLQGEIVRTGIKYDRQFSFAQLISGQPELDTGKTSHTWKIITARQFPRLTKVKTEAWVPDPKSSSYTKNNLWAKSDGCIVVTFPFTPDITMSREGLANLWTVIKAKLAAGSLTAEPTVSFRLPFDPTAERIERKKYTREELAVFKDSPQALNVGTEIEPNVLAQLKYFLGVSNPLTLFRIDKQSYREVHRCAPGKEEVGYQPVIGLSDGYPLHLLNLASVRDVESHLPMEGPKSLNAIRFRANIYITGPPPFAEDSWKFVRIGSTKFQVSCRTARCVLPNVDPKTGVKDNNEPLSTLRSYRLVDEGAGASPCLGMQMTPVSADGGEVRVGDEIEVLETGEHHYIKP</sequence>
<reference evidence="4" key="1">
    <citation type="submission" date="2012-06" db="EMBL/GenBank/DDBJ databases">
        <title>The genome sequence of Coniosporium apollinis CBS 100218.</title>
        <authorList>
            <consortium name="The Broad Institute Genome Sequencing Platform"/>
            <person name="Cuomo C."/>
            <person name="Gorbushina A."/>
            <person name="Noack S."/>
            <person name="Walker B."/>
            <person name="Young S.K."/>
            <person name="Zeng Q."/>
            <person name="Gargeya S."/>
            <person name="Fitzgerald M."/>
            <person name="Haas B."/>
            <person name="Abouelleil A."/>
            <person name="Alvarado L."/>
            <person name="Arachchi H.M."/>
            <person name="Berlin A.M."/>
            <person name="Chapman S.B."/>
            <person name="Goldberg J."/>
            <person name="Griggs A."/>
            <person name="Gujja S."/>
            <person name="Hansen M."/>
            <person name="Howarth C."/>
            <person name="Imamovic A."/>
            <person name="Larimer J."/>
            <person name="McCowan C."/>
            <person name="Montmayeur A."/>
            <person name="Murphy C."/>
            <person name="Neiman D."/>
            <person name="Pearson M."/>
            <person name="Priest M."/>
            <person name="Roberts A."/>
            <person name="Saif S."/>
            <person name="Shea T."/>
            <person name="Sisk P."/>
            <person name="Sykes S."/>
            <person name="Wortman J."/>
            <person name="Nusbaum C."/>
            <person name="Birren B."/>
        </authorList>
    </citation>
    <scope>NUCLEOTIDE SEQUENCE [LARGE SCALE GENOMIC DNA]</scope>
    <source>
        <strain evidence="4">CBS 100218</strain>
    </source>
</reference>
<dbReference type="GO" id="GO:0003824">
    <property type="term" value="F:catalytic activity"/>
    <property type="evidence" value="ECO:0007669"/>
    <property type="project" value="InterPro"/>
</dbReference>
<organism evidence="3 4">
    <name type="scientific">Coniosporium apollinis (strain CBS 100218)</name>
    <name type="common">Rock-inhabiting black yeast</name>
    <dbReference type="NCBI Taxonomy" id="1168221"/>
    <lineage>
        <taxon>Eukaryota</taxon>
        <taxon>Fungi</taxon>
        <taxon>Dikarya</taxon>
        <taxon>Ascomycota</taxon>
        <taxon>Pezizomycotina</taxon>
        <taxon>Dothideomycetes</taxon>
        <taxon>Dothideomycetes incertae sedis</taxon>
        <taxon>Coniosporium</taxon>
    </lineage>
</organism>
<evidence type="ECO:0000313" key="3">
    <source>
        <dbReference type="EMBL" id="EON68274.1"/>
    </source>
</evidence>
<dbReference type="GO" id="GO:0030170">
    <property type="term" value="F:pyridoxal phosphate binding"/>
    <property type="evidence" value="ECO:0007669"/>
    <property type="project" value="InterPro"/>
</dbReference>
<keyword evidence="1" id="KW-1133">Transmembrane helix</keyword>
<evidence type="ECO:0000259" key="2">
    <source>
        <dbReference type="PROSITE" id="PS51340"/>
    </source>
</evidence>
<dbReference type="Pfam" id="PF03473">
    <property type="entry name" value="MOSC"/>
    <property type="match status" value="1"/>
</dbReference>
<dbReference type="GO" id="GO:0030151">
    <property type="term" value="F:molybdenum ion binding"/>
    <property type="evidence" value="ECO:0007669"/>
    <property type="project" value="InterPro"/>
</dbReference>
<name>R7Z2M0_CONA1</name>
<keyword evidence="1" id="KW-0812">Transmembrane</keyword>
<keyword evidence="4" id="KW-1185">Reference proteome</keyword>
<gene>
    <name evidence="3" type="ORF">W97_07532</name>
</gene>
<feature type="domain" description="MOSC" evidence="2">
    <location>
        <begin position="284"/>
        <end position="437"/>
    </location>
</feature>
<dbReference type="InterPro" id="IPR011037">
    <property type="entry name" value="Pyrv_Knase-like_insert_dom_sf"/>
</dbReference>
<protein>
    <recommendedName>
        <fullName evidence="2">MOSC domain-containing protein</fullName>
    </recommendedName>
</protein>
<dbReference type="InterPro" id="IPR005303">
    <property type="entry name" value="MOCOS_middle"/>
</dbReference>
<dbReference type="GeneID" id="19904843"/>
<evidence type="ECO:0000313" key="4">
    <source>
        <dbReference type="Proteomes" id="UP000016924"/>
    </source>
</evidence>
<evidence type="ECO:0000256" key="1">
    <source>
        <dbReference type="SAM" id="Phobius"/>
    </source>
</evidence>
<proteinExistence type="predicted"/>
<dbReference type="PANTHER" id="PTHR14237">
    <property type="entry name" value="MOLYBDOPTERIN COFACTOR SULFURASE MOSC"/>
    <property type="match status" value="1"/>
</dbReference>
<dbReference type="EMBL" id="JH767594">
    <property type="protein sequence ID" value="EON68274.1"/>
    <property type="molecule type" value="Genomic_DNA"/>
</dbReference>
<dbReference type="SUPFAM" id="SSF50800">
    <property type="entry name" value="PK beta-barrel domain-like"/>
    <property type="match status" value="1"/>
</dbReference>